<organism evidence="1">
    <name type="scientific">Fusarium oxysporum f. sp. conglutinans race 2 54008</name>
    <dbReference type="NCBI Taxonomy" id="1089457"/>
    <lineage>
        <taxon>Eukaryota</taxon>
        <taxon>Fungi</taxon>
        <taxon>Dikarya</taxon>
        <taxon>Ascomycota</taxon>
        <taxon>Pezizomycotina</taxon>
        <taxon>Sordariomycetes</taxon>
        <taxon>Hypocreomycetidae</taxon>
        <taxon>Hypocreales</taxon>
        <taxon>Nectriaceae</taxon>
        <taxon>Fusarium</taxon>
        <taxon>Fusarium oxysporum species complex</taxon>
    </lineage>
</organism>
<sequence>MSGITRGLRKYRQIEASALKRSLTVFTTLSVTLSRQSILLLLRSSINFSVRAKFSTQVKYHPRA</sequence>
<gene>
    <name evidence="1" type="ORF">FOPG_18999</name>
</gene>
<dbReference type="HOGENOM" id="CLU_2867739_0_0_1"/>
<evidence type="ECO:0000313" key="1">
    <source>
        <dbReference type="EMBL" id="EXL64746.1"/>
    </source>
</evidence>
<accession>X0GY32</accession>
<dbReference type="EMBL" id="KK033916">
    <property type="protein sequence ID" value="EXL64746.1"/>
    <property type="molecule type" value="Genomic_DNA"/>
</dbReference>
<name>X0GY32_FUSOX</name>
<proteinExistence type="predicted"/>
<protein>
    <submittedName>
        <fullName evidence="1">Uncharacterized protein</fullName>
    </submittedName>
</protein>
<dbReference type="AlphaFoldDB" id="X0GY32"/>
<reference evidence="1" key="1">
    <citation type="submission" date="2011-11" db="EMBL/GenBank/DDBJ databases">
        <title>The Genome Sequence of Fusarium oxysporum PHW808.</title>
        <authorList>
            <consortium name="The Broad Institute Genome Sequencing Platform"/>
            <person name="Ma L.-J."/>
            <person name="Gale L.R."/>
            <person name="Schwartz D.C."/>
            <person name="Zhou S."/>
            <person name="Corby-Kistler H."/>
            <person name="Young S.K."/>
            <person name="Zeng Q."/>
            <person name="Gargeya S."/>
            <person name="Fitzgerald M."/>
            <person name="Haas B."/>
            <person name="Abouelleil A."/>
            <person name="Alvarado L."/>
            <person name="Arachchi H.M."/>
            <person name="Berlin A."/>
            <person name="Brown A."/>
            <person name="Chapman S.B."/>
            <person name="Chen Z."/>
            <person name="Dunbar C."/>
            <person name="Freedman E."/>
            <person name="Gearin G."/>
            <person name="Goldberg J."/>
            <person name="Griggs A."/>
            <person name="Gujja S."/>
            <person name="Heiman D."/>
            <person name="Howarth C."/>
            <person name="Larson L."/>
            <person name="Lui A."/>
            <person name="MacDonald P.J.P."/>
            <person name="Montmayeur A."/>
            <person name="Murphy C."/>
            <person name="Neiman D."/>
            <person name="Pearson M."/>
            <person name="Priest M."/>
            <person name="Roberts A."/>
            <person name="Saif S."/>
            <person name="Shea T."/>
            <person name="Shenoy N."/>
            <person name="Sisk P."/>
            <person name="Stolte C."/>
            <person name="Sykes S."/>
            <person name="Wortman J."/>
            <person name="Nusbaum C."/>
            <person name="Birren B."/>
        </authorList>
    </citation>
    <scope>NUCLEOTIDE SEQUENCE [LARGE SCALE GENOMIC DNA]</scope>
    <source>
        <strain evidence="1">54008</strain>
    </source>
</reference>
<reference evidence="1" key="2">
    <citation type="submission" date="2014-03" db="EMBL/GenBank/DDBJ databases">
        <title>The Genome Annotation of Fusarium oxysporum PHW808.</title>
        <authorList>
            <consortium name="The Broad Institute Genomics Platform"/>
            <person name="Ma L.-J."/>
            <person name="Corby-Kistler H."/>
            <person name="Broz K."/>
            <person name="Gale L.R."/>
            <person name="Jonkers W."/>
            <person name="O'Donnell K."/>
            <person name="Ploetz R."/>
            <person name="Steinberg C."/>
            <person name="Schwartz D.C."/>
            <person name="VanEtten H."/>
            <person name="Zhou S."/>
            <person name="Young S.K."/>
            <person name="Zeng Q."/>
            <person name="Gargeya S."/>
            <person name="Fitzgerald M."/>
            <person name="Abouelleil A."/>
            <person name="Alvarado L."/>
            <person name="Chapman S.B."/>
            <person name="Gainer-Dewar J."/>
            <person name="Goldberg J."/>
            <person name="Griggs A."/>
            <person name="Gujja S."/>
            <person name="Hansen M."/>
            <person name="Howarth C."/>
            <person name="Imamovic A."/>
            <person name="Ireland A."/>
            <person name="Larimer J."/>
            <person name="McCowan C."/>
            <person name="Murphy C."/>
            <person name="Pearson M."/>
            <person name="Poon T.W."/>
            <person name="Priest M."/>
            <person name="Roberts A."/>
            <person name="Saif S."/>
            <person name="Shea T."/>
            <person name="Sykes S."/>
            <person name="Wortman J."/>
            <person name="Nusbaum C."/>
            <person name="Birren B."/>
        </authorList>
    </citation>
    <scope>NUCLEOTIDE SEQUENCE</scope>
    <source>
        <strain evidence="1">54008</strain>
    </source>
</reference>
<dbReference type="Proteomes" id="UP000030676">
    <property type="component" value="Unassembled WGS sequence"/>
</dbReference>